<dbReference type="PANTHER" id="PTHR35868:SF4">
    <property type="entry name" value="DUF2804 DOMAIN-CONTAINING PROTEIN"/>
    <property type="match status" value="1"/>
</dbReference>
<protein>
    <submittedName>
        <fullName evidence="2">Uncharacterized protein</fullName>
    </submittedName>
</protein>
<dbReference type="InterPro" id="IPR021243">
    <property type="entry name" value="DUF2804"/>
</dbReference>
<keyword evidence="3" id="KW-1185">Reference proteome</keyword>
<name>A0A2R5GVJ2_9STRA</name>
<gene>
    <name evidence="2" type="ORF">FCC1311_088982</name>
</gene>
<accession>A0A2R5GVJ2</accession>
<organism evidence="2 3">
    <name type="scientific">Hondaea fermentalgiana</name>
    <dbReference type="NCBI Taxonomy" id="2315210"/>
    <lineage>
        <taxon>Eukaryota</taxon>
        <taxon>Sar</taxon>
        <taxon>Stramenopiles</taxon>
        <taxon>Bigyra</taxon>
        <taxon>Labyrinthulomycetes</taxon>
        <taxon>Thraustochytrida</taxon>
        <taxon>Thraustochytriidae</taxon>
        <taxon>Hondaea</taxon>
    </lineage>
</organism>
<evidence type="ECO:0000313" key="3">
    <source>
        <dbReference type="Proteomes" id="UP000241890"/>
    </source>
</evidence>
<comment type="caution">
    <text evidence="2">The sequence shown here is derived from an EMBL/GenBank/DDBJ whole genome shotgun (WGS) entry which is preliminary data.</text>
</comment>
<dbReference type="EMBL" id="BEYU01000127">
    <property type="protein sequence ID" value="GBG32673.1"/>
    <property type="molecule type" value="Genomic_DNA"/>
</dbReference>
<dbReference type="InParanoid" id="A0A2R5GVJ2"/>
<proteinExistence type="predicted"/>
<dbReference type="Proteomes" id="UP000241890">
    <property type="component" value="Unassembled WGS sequence"/>
</dbReference>
<evidence type="ECO:0000313" key="2">
    <source>
        <dbReference type="EMBL" id="GBG32673.1"/>
    </source>
</evidence>
<dbReference type="Pfam" id="PF10974">
    <property type="entry name" value="DUF2804"/>
    <property type="match status" value="1"/>
</dbReference>
<dbReference type="AlphaFoldDB" id="A0A2R5GVJ2"/>
<evidence type="ECO:0000256" key="1">
    <source>
        <dbReference type="SAM" id="MobiDB-lite"/>
    </source>
</evidence>
<reference evidence="2 3" key="1">
    <citation type="submission" date="2017-12" db="EMBL/GenBank/DDBJ databases">
        <title>Sequencing, de novo assembly and annotation of complete genome of a new Thraustochytrid species, strain FCC1311.</title>
        <authorList>
            <person name="Sedici K."/>
            <person name="Godart F."/>
            <person name="Aiese Cigliano R."/>
            <person name="Sanseverino W."/>
            <person name="Barakat M."/>
            <person name="Ortet P."/>
            <person name="Marechal E."/>
            <person name="Cagnac O."/>
            <person name="Amato A."/>
        </authorList>
    </citation>
    <scope>NUCLEOTIDE SEQUENCE [LARGE SCALE GENOMIC DNA]</scope>
</reference>
<dbReference type="OrthoDB" id="4083947at2759"/>
<feature type="region of interest" description="Disordered" evidence="1">
    <location>
        <begin position="1"/>
        <end position="37"/>
    </location>
</feature>
<sequence>MNSSSELGAHRRRDGDGDGDGGDGRGEGFAKVALKATRRQRAPRSSISSSKFLLPSFLLLASLAYVLRFALRVPEEVALPTCEAFPGLCGREISPGPAPANGESFGRWKAPVAAHLGAVRKLGSRLENFFQLKSWSYVSVSSPKYFLAITPVQFNYVEDIYLSVVDKTTRRLVSDFHWQMPFGRALKLAATSTDGCSKFVGWGQDAVELCFVGGVWHFNVNLTRVKAKIQIFKGAEALALWYPLGGDPKRPAYVHKEAGMGAMGSITVLDLPDPSSAKGKSAAPVRQAPHIFKEGAATIDWTLTRALRETKWQWVSLSCAACSVQTWRAPFQKRSGIAATQSMPVGINLSRLVYDVQGPGTTLPSAENALWLDHKVHALPVAVAVDMPSNGPLQGPWVIRANETGVVLHLEFQPHGLREDHTGSDVVGIVSDFVQPYGSFSGFLEVQNFEQGVWHRVDIENVYGVCENHRAVW</sequence>
<dbReference type="PANTHER" id="PTHR35868">
    <property type="entry name" value="DUF2804 DOMAIN-CONTAINING PROTEIN-RELATED"/>
    <property type="match status" value="1"/>
</dbReference>